<evidence type="ECO:0000259" key="1">
    <source>
        <dbReference type="Pfam" id="PF00005"/>
    </source>
</evidence>
<keyword evidence="3" id="KW-1185">Reference proteome</keyword>
<dbReference type="PANTHER" id="PTHR42855:SF2">
    <property type="entry name" value="DRUG RESISTANCE ABC TRANSPORTER,ATP-BINDING PROTEIN"/>
    <property type="match status" value="1"/>
</dbReference>
<proteinExistence type="predicted"/>
<organism evidence="2 3">
    <name type="scientific">Anaerocolumna chitinilytica</name>
    <dbReference type="NCBI Taxonomy" id="1727145"/>
    <lineage>
        <taxon>Bacteria</taxon>
        <taxon>Bacillati</taxon>
        <taxon>Bacillota</taxon>
        <taxon>Clostridia</taxon>
        <taxon>Lachnospirales</taxon>
        <taxon>Lachnospiraceae</taxon>
        <taxon>Anaerocolumna</taxon>
    </lineage>
</organism>
<dbReference type="InterPro" id="IPR027417">
    <property type="entry name" value="P-loop_NTPase"/>
</dbReference>
<dbReference type="Gene3D" id="3.40.50.300">
    <property type="entry name" value="P-loop containing nucleotide triphosphate hydrolases"/>
    <property type="match status" value="1"/>
</dbReference>
<dbReference type="AlphaFoldDB" id="A0A7M3SA61"/>
<evidence type="ECO:0000313" key="3">
    <source>
        <dbReference type="Proteomes" id="UP000515703"/>
    </source>
</evidence>
<protein>
    <recommendedName>
        <fullName evidence="1">ABC transporter domain-containing protein</fullName>
    </recommendedName>
</protein>
<dbReference type="RefSeq" id="WP_185257037.1">
    <property type="nucleotide sequence ID" value="NZ_AP023368.1"/>
</dbReference>
<reference evidence="2 3" key="2">
    <citation type="submission" date="2020-08" db="EMBL/GenBank/DDBJ databases">
        <authorList>
            <person name="Ueki A."/>
            <person name="Tonouchi A."/>
        </authorList>
    </citation>
    <scope>NUCLEOTIDE SEQUENCE [LARGE SCALE GENOMIC DNA]</scope>
    <source>
        <strain evidence="2 3">CTTW</strain>
    </source>
</reference>
<dbReference type="EMBL" id="AP023368">
    <property type="protein sequence ID" value="BCK01479.1"/>
    <property type="molecule type" value="Genomic_DNA"/>
</dbReference>
<dbReference type="Proteomes" id="UP000515703">
    <property type="component" value="Chromosome"/>
</dbReference>
<feature type="domain" description="ABC transporter" evidence="1">
    <location>
        <begin position="16"/>
        <end position="59"/>
    </location>
</feature>
<dbReference type="Pfam" id="PF00005">
    <property type="entry name" value="ABC_tran"/>
    <property type="match status" value="1"/>
</dbReference>
<dbReference type="InterPro" id="IPR051309">
    <property type="entry name" value="ABCF_ATPase"/>
</dbReference>
<dbReference type="GO" id="GO:0005524">
    <property type="term" value="F:ATP binding"/>
    <property type="evidence" value="ECO:0007669"/>
    <property type="project" value="InterPro"/>
</dbReference>
<dbReference type="KEGG" id="acht:bsdcttw_45190"/>
<dbReference type="PANTHER" id="PTHR42855">
    <property type="entry name" value="ABC TRANSPORTER ATP-BINDING SUBUNIT"/>
    <property type="match status" value="1"/>
</dbReference>
<sequence length="105" mass="11580">MVADLCFSFSQAPITKNINIEIRGGEHVFLIGPNGCGKTSFFKILVNEFTPNSGEFHFGPGVKLGYYSQILSGLNSTKFIVNEIRDRIAIDVSDRSSKSISKYSI</sequence>
<reference evidence="2 3" key="1">
    <citation type="submission" date="2020-08" db="EMBL/GenBank/DDBJ databases">
        <title>Draft genome sequencing of an Anaerocolumna strain isolated from anoxic soil subjected to BSD treatment.</title>
        <authorList>
            <person name="Uek A."/>
            <person name="Tonouchi A."/>
        </authorList>
    </citation>
    <scope>NUCLEOTIDE SEQUENCE [LARGE SCALE GENOMIC DNA]</scope>
    <source>
        <strain evidence="2 3">CTTW</strain>
    </source>
</reference>
<gene>
    <name evidence="2" type="ORF">bsdcttw_45190</name>
</gene>
<name>A0A7M3SA61_9FIRM</name>
<dbReference type="GO" id="GO:0016887">
    <property type="term" value="F:ATP hydrolysis activity"/>
    <property type="evidence" value="ECO:0007669"/>
    <property type="project" value="InterPro"/>
</dbReference>
<dbReference type="SUPFAM" id="SSF52540">
    <property type="entry name" value="P-loop containing nucleoside triphosphate hydrolases"/>
    <property type="match status" value="1"/>
</dbReference>
<accession>A0A7M3SA61</accession>
<dbReference type="InterPro" id="IPR003439">
    <property type="entry name" value="ABC_transporter-like_ATP-bd"/>
</dbReference>
<evidence type="ECO:0000313" key="2">
    <source>
        <dbReference type="EMBL" id="BCK01479.1"/>
    </source>
</evidence>